<evidence type="ECO:0000313" key="2">
    <source>
        <dbReference type="EMBL" id="QEL15606.1"/>
    </source>
</evidence>
<protein>
    <submittedName>
        <fullName evidence="2">SprT domain-containing protein</fullName>
    </submittedName>
</protein>
<dbReference type="SMART" id="SM00731">
    <property type="entry name" value="SprT"/>
    <property type="match status" value="1"/>
</dbReference>
<dbReference type="InterPro" id="IPR035240">
    <property type="entry name" value="SprT_Zn_ribbon"/>
</dbReference>
<dbReference type="Pfam" id="PF10263">
    <property type="entry name" value="SprT-like"/>
    <property type="match status" value="1"/>
</dbReference>
<sequence length="225" mass="25383">MKPVPDDQFAAWWRAARSVAEVVEKVGEAVGGVFPRWAVIARAVAGRKAGFTLPPLPDEVPVVSRRREPEALARVRELAEGRMKQHGLIGWQFGFNSNVRRAGVCRYPTRTRPGRIELSRHFIAHNSADEILDTILHELAHALVGHDHGHDAVWRAKCVEIGARPERCYGQHVAMPKGRWQAVCPGCSKAFDRHRRPKRVTGWHCKACGSERGQLLWRCVDQEEE</sequence>
<dbReference type="GO" id="GO:0006950">
    <property type="term" value="P:response to stress"/>
    <property type="evidence" value="ECO:0007669"/>
    <property type="project" value="UniProtKB-ARBA"/>
</dbReference>
<reference evidence="3" key="1">
    <citation type="submission" date="2019-08" db="EMBL/GenBank/DDBJ databases">
        <title>Limnoglobus roseus gen. nov., sp. nov., a novel freshwater planctomycete with a giant genome from the family Gemmataceae.</title>
        <authorList>
            <person name="Kulichevskaya I.S."/>
            <person name="Naumoff D.G."/>
            <person name="Miroshnikov K."/>
            <person name="Ivanova A."/>
            <person name="Philippov D.A."/>
            <person name="Hakobyan A."/>
            <person name="Rijpstra I.C."/>
            <person name="Sinninghe Damste J.S."/>
            <person name="Liesack W."/>
            <person name="Dedysh S.N."/>
        </authorList>
    </citation>
    <scope>NUCLEOTIDE SEQUENCE [LARGE SCALE GENOMIC DNA]</scope>
    <source>
        <strain evidence="3">PX52</strain>
    </source>
</reference>
<organism evidence="2 3">
    <name type="scientific">Limnoglobus roseus</name>
    <dbReference type="NCBI Taxonomy" id="2598579"/>
    <lineage>
        <taxon>Bacteria</taxon>
        <taxon>Pseudomonadati</taxon>
        <taxon>Planctomycetota</taxon>
        <taxon>Planctomycetia</taxon>
        <taxon>Gemmatales</taxon>
        <taxon>Gemmataceae</taxon>
        <taxon>Limnoglobus</taxon>
    </lineage>
</organism>
<proteinExistence type="predicted"/>
<accession>A0A5C1AC42</accession>
<dbReference type="Proteomes" id="UP000324974">
    <property type="component" value="Chromosome"/>
</dbReference>
<dbReference type="EMBL" id="CP042425">
    <property type="protein sequence ID" value="QEL15606.1"/>
    <property type="molecule type" value="Genomic_DNA"/>
</dbReference>
<dbReference type="AlphaFoldDB" id="A0A5C1AC42"/>
<dbReference type="RefSeq" id="WP_168218963.1">
    <property type="nucleotide sequence ID" value="NZ_CP042425.1"/>
</dbReference>
<gene>
    <name evidence="2" type="ORF">PX52LOC_02539</name>
</gene>
<dbReference type="KEGG" id="lrs:PX52LOC_02539"/>
<name>A0A5C1AC42_9BACT</name>
<keyword evidence="3" id="KW-1185">Reference proteome</keyword>
<feature type="domain" description="SprT-like" evidence="1">
    <location>
        <begin position="70"/>
        <end position="215"/>
    </location>
</feature>
<dbReference type="InterPro" id="IPR006640">
    <property type="entry name" value="SprT-like_domain"/>
</dbReference>
<dbReference type="Pfam" id="PF17283">
    <property type="entry name" value="Zn_ribbon_SprT"/>
    <property type="match status" value="1"/>
</dbReference>
<evidence type="ECO:0000259" key="1">
    <source>
        <dbReference type="SMART" id="SM00731"/>
    </source>
</evidence>
<evidence type="ECO:0000313" key="3">
    <source>
        <dbReference type="Proteomes" id="UP000324974"/>
    </source>
</evidence>